<gene>
    <name evidence="1" type="ORF">UU67_C0020G0031</name>
</gene>
<proteinExistence type="predicted"/>
<sequence length="326" mass="37100">MEKTRPGVLGLPREFSLDPDQRQDQVWCAIYAGFNRLTTRFGKYAARLWEPTHSNTFLHNTTDGFVDSVLGENNPPENIDPRSIKQVKTNLAKMRLYYQRNGSGRQLHVNSLVLDRPLETAVNVASTVIYAWGDGHIPSWRLTRSENGEVRELRSKVLKAFMDETAKRAYNELVEYSTFESLGLFKPPLSRLKDRVLIDRAILAILVKQLAQAFRPNISDAIFRITQGKYSPEEIEILNKKMGTDPMTGCSNNFFVAGFLRPLGSLRAPLPLARDVAKQAMSYRAQKIRDSLKWTCAGLGLESPKLLPNYWKRPDIQDQIKTNSRS</sequence>
<comment type="caution">
    <text evidence="1">The sequence shown here is derived from an EMBL/GenBank/DDBJ whole genome shotgun (WGS) entry which is preliminary data.</text>
</comment>
<accession>A0A0G0WLP2</accession>
<name>A0A0G0WLP2_9BACT</name>
<dbReference type="AlphaFoldDB" id="A0A0G0WLP2"/>
<dbReference type="EMBL" id="LCBN01000020">
    <property type="protein sequence ID" value="KKS13710.1"/>
    <property type="molecule type" value="Genomic_DNA"/>
</dbReference>
<dbReference type="Proteomes" id="UP000034753">
    <property type="component" value="Unassembled WGS sequence"/>
</dbReference>
<organism evidence="1 2">
    <name type="scientific">Candidatus Daviesbacteria bacterium GW2011_GWB1_41_5</name>
    <dbReference type="NCBI Taxonomy" id="1618429"/>
    <lineage>
        <taxon>Bacteria</taxon>
        <taxon>Candidatus Daviesiibacteriota</taxon>
    </lineage>
</organism>
<protein>
    <submittedName>
        <fullName evidence="1">Uncharacterized protein</fullName>
    </submittedName>
</protein>
<evidence type="ECO:0000313" key="1">
    <source>
        <dbReference type="EMBL" id="KKS13710.1"/>
    </source>
</evidence>
<reference evidence="1 2" key="1">
    <citation type="journal article" date="2015" name="Nature">
        <title>rRNA introns, odd ribosomes, and small enigmatic genomes across a large radiation of phyla.</title>
        <authorList>
            <person name="Brown C.T."/>
            <person name="Hug L.A."/>
            <person name="Thomas B.C."/>
            <person name="Sharon I."/>
            <person name="Castelle C.J."/>
            <person name="Singh A."/>
            <person name="Wilkins M.J."/>
            <person name="Williams K.H."/>
            <person name="Banfield J.F."/>
        </authorList>
    </citation>
    <scope>NUCLEOTIDE SEQUENCE [LARGE SCALE GENOMIC DNA]</scope>
</reference>
<evidence type="ECO:0000313" key="2">
    <source>
        <dbReference type="Proteomes" id="UP000034753"/>
    </source>
</evidence>